<dbReference type="InterPro" id="IPR054350">
    <property type="entry name" value="PurT/PurK_preATP-grasp"/>
</dbReference>
<sequence>MGPVVAVVGGGQLARMMAEPAGALQIQLRALVEADDGAAAQVIPAATVGRSDDGEAIAALTDGADVLTFEHEHVPQQILTALVDAGVNVQPGPAALRHAQDKIVMRERMSQLGAPCPRWAAVRTEEDLRTEAARLGWPVVAKTPVGGYDGKGVAVLTGPGDADQVAAWFTQPRGEVLLEEKVDFTRELAVLVARRPSGEMRTWPVVETVQSGGVCAEVLAPAPDLPAHVAEDAADVARSIAEGLDVTGVLAVEMFEARDGILLVNELAMRPHNSGHVTIDAAITSQFEQHLRAVLDLPLGSTDLTAEVAAMVNVLGSELEDPASAYPQLMADFPDAKVHLYGKGVRPGRKLGHVTVTGTDPAEVRRRAQEAARLLEGRSARKGTG</sequence>
<organism evidence="8 9">
    <name type="scientific">Candidatus Ruania gallistercoris</name>
    <dbReference type="NCBI Taxonomy" id="2838746"/>
    <lineage>
        <taxon>Bacteria</taxon>
        <taxon>Bacillati</taxon>
        <taxon>Actinomycetota</taxon>
        <taxon>Actinomycetes</taxon>
        <taxon>Micrococcales</taxon>
        <taxon>Ruaniaceae</taxon>
        <taxon>Ruania</taxon>
    </lineage>
</organism>
<protein>
    <recommendedName>
        <fullName evidence="5 6">N5-carboxyaminoimidazole ribonucleotide synthase</fullName>
        <shortName evidence="5 6">N5-CAIR synthase</shortName>
        <ecNumber evidence="5 6">6.3.4.18</ecNumber>
    </recommendedName>
    <alternativeName>
        <fullName evidence="5 6">5-(carboxyamino)imidazole ribonucleotide synthetase</fullName>
    </alternativeName>
</protein>
<comment type="caution">
    <text evidence="8">The sequence shown here is derived from an EMBL/GenBank/DDBJ whole genome shotgun (WGS) entry which is preliminary data.</text>
</comment>
<comment type="caution">
    <text evidence="5">Lacks conserved residue(s) required for the propagation of feature annotation.</text>
</comment>
<dbReference type="GO" id="GO:0006189">
    <property type="term" value="P:'de novo' IMP biosynthetic process"/>
    <property type="evidence" value="ECO:0007669"/>
    <property type="project" value="UniProtKB-UniRule"/>
</dbReference>
<dbReference type="Gene3D" id="3.30.1490.20">
    <property type="entry name" value="ATP-grasp fold, A domain"/>
    <property type="match status" value="1"/>
</dbReference>
<feature type="binding site" evidence="5">
    <location>
        <position position="102"/>
    </location>
    <ligand>
        <name>ATP</name>
        <dbReference type="ChEBI" id="CHEBI:30616"/>
    </ligand>
</feature>
<dbReference type="PANTHER" id="PTHR11609">
    <property type="entry name" value="PURINE BIOSYNTHESIS PROTEIN 6/7, PUR6/7"/>
    <property type="match status" value="1"/>
</dbReference>
<evidence type="ECO:0000256" key="6">
    <source>
        <dbReference type="RuleBase" id="RU361200"/>
    </source>
</evidence>
<comment type="catalytic activity">
    <reaction evidence="5 6">
        <text>5-amino-1-(5-phospho-beta-D-ribosyl)imidazole + hydrogencarbonate + ATP = 5-carboxyamino-1-(5-phospho-D-ribosyl)imidazole + ADP + phosphate + 2 H(+)</text>
        <dbReference type="Rhea" id="RHEA:19317"/>
        <dbReference type="ChEBI" id="CHEBI:15378"/>
        <dbReference type="ChEBI" id="CHEBI:17544"/>
        <dbReference type="ChEBI" id="CHEBI:30616"/>
        <dbReference type="ChEBI" id="CHEBI:43474"/>
        <dbReference type="ChEBI" id="CHEBI:58730"/>
        <dbReference type="ChEBI" id="CHEBI:137981"/>
        <dbReference type="ChEBI" id="CHEBI:456216"/>
        <dbReference type="EC" id="6.3.4.18"/>
    </reaction>
</comment>
<dbReference type="GO" id="GO:0046872">
    <property type="term" value="F:metal ion binding"/>
    <property type="evidence" value="ECO:0007669"/>
    <property type="project" value="InterPro"/>
</dbReference>
<dbReference type="InterPro" id="IPR016185">
    <property type="entry name" value="PreATP-grasp_dom_sf"/>
</dbReference>
<dbReference type="AlphaFoldDB" id="A0A9D2ECD6"/>
<dbReference type="FunFam" id="3.30.470.20:FF:000029">
    <property type="entry name" value="N5-carboxyaminoimidazole ribonucleotide synthase"/>
    <property type="match status" value="1"/>
</dbReference>
<evidence type="ECO:0000256" key="2">
    <source>
        <dbReference type="ARBA" id="ARBA00022741"/>
    </source>
</evidence>
<dbReference type="InterPro" id="IPR040686">
    <property type="entry name" value="PurK_C"/>
</dbReference>
<dbReference type="InterPro" id="IPR003135">
    <property type="entry name" value="ATP-grasp_carboxylate-amine"/>
</dbReference>
<evidence type="ECO:0000259" key="7">
    <source>
        <dbReference type="PROSITE" id="PS50975"/>
    </source>
</evidence>
<dbReference type="NCBIfam" id="TIGR01161">
    <property type="entry name" value="purK"/>
    <property type="match status" value="1"/>
</dbReference>
<dbReference type="Pfam" id="PF22660">
    <property type="entry name" value="RS_preATP-grasp-like"/>
    <property type="match status" value="1"/>
</dbReference>
<dbReference type="SUPFAM" id="SSF52440">
    <property type="entry name" value="PreATP-grasp domain"/>
    <property type="match status" value="1"/>
</dbReference>
<dbReference type="InterPro" id="IPR011761">
    <property type="entry name" value="ATP-grasp"/>
</dbReference>
<dbReference type="InterPro" id="IPR011054">
    <property type="entry name" value="Rudment_hybrid_motif"/>
</dbReference>
<dbReference type="Proteomes" id="UP000824037">
    <property type="component" value="Unassembled WGS sequence"/>
</dbReference>
<dbReference type="Pfam" id="PF17769">
    <property type="entry name" value="PurK_C"/>
    <property type="match status" value="1"/>
</dbReference>
<dbReference type="PROSITE" id="PS50975">
    <property type="entry name" value="ATP_GRASP"/>
    <property type="match status" value="1"/>
</dbReference>
<proteinExistence type="inferred from homology"/>
<reference evidence="8" key="2">
    <citation type="submission" date="2021-04" db="EMBL/GenBank/DDBJ databases">
        <authorList>
            <person name="Gilroy R."/>
        </authorList>
    </citation>
    <scope>NUCLEOTIDE SEQUENCE</scope>
    <source>
        <strain evidence="8">ChiGjej4B4-7305</strain>
    </source>
</reference>
<dbReference type="GO" id="GO:0034028">
    <property type="term" value="F:5-(carboxyamino)imidazole ribonucleotide synthase activity"/>
    <property type="evidence" value="ECO:0007669"/>
    <property type="project" value="UniProtKB-UniRule"/>
</dbReference>
<keyword evidence="3 5" id="KW-0658">Purine biosynthesis</keyword>
<dbReference type="SUPFAM" id="SSF56059">
    <property type="entry name" value="Glutathione synthetase ATP-binding domain-like"/>
    <property type="match status" value="1"/>
</dbReference>
<dbReference type="InterPro" id="IPR005875">
    <property type="entry name" value="PurK"/>
</dbReference>
<dbReference type="NCBIfam" id="NF004679">
    <property type="entry name" value="PRK06019.1-5"/>
    <property type="match status" value="1"/>
</dbReference>
<accession>A0A9D2ECD6</accession>
<comment type="pathway">
    <text evidence="5 6">Purine metabolism; IMP biosynthesis via de novo pathway; 5-amino-1-(5-phospho-D-ribosyl)imidazole-4-carboxylate from 5-amino-1-(5-phospho-D-ribosyl)imidazole (N5-CAIR route): step 1/2.</text>
</comment>
<evidence type="ECO:0000256" key="3">
    <source>
        <dbReference type="ARBA" id="ARBA00022755"/>
    </source>
</evidence>
<feature type="binding site" evidence="5">
    <location>
        <begin position="265"/>
        <end position="266"/>
    </location>
    <ligand>
        <name>ATP</name>
        <dbReference type="ChEBI" id="CHEBI:30616"/>
    </ligand>
</feature>
<comment type="function">
    <text evidence="5">Catalyzes the ATP-dependent conversion of 5-aminoimidazole ribonucleotide (AIR) and HCO(3)(-) to N5-carboxyaminoimidazole ribonucleotide (N5-CAIR).</text>
</comment>
<feature type="binding site" evidence="5">
    <location>
        <position position="142"/>
    </location>
    <ligand>
        <name>ATP</name>
        <dbReference type="ChEBI" id="CHEBI:30616"/>
    </ligand>
</feature>
<reference evidence="8" key="1">
    <citation type="journal article" date="2021" name="PeerJ">
        <title>Extensive microbial diversity within the chicken gut microbiome revealed by metagenomics and culture.</title>
        <authorList>
            <person name="Gilroy R."/>
            <person name="Ravi A."/>
            <person name="Getino M."/>
            <person name="Pursley I."/>
            <person name="Horton D.L."/>
            <person name="Alikhan N.F."/>
            <person name="Baker D."/>
            <person name="Gharbi K."/>
            <person name="Hall N."/>
            <person name="Watson M."/>
            <person name="Adriaenssens E.M."/>
            <person name="Foster-Nyarko E."/>
            <person name="Jarju S."/>
            <person name="Secka A."/>
            <person name="Antonio M."/>
            <person name="Oren A."/>
            <person name="Chaudhuri R.R."/>
            <person name="La Ragione R."/>
            <person name="Hildebrand F."/>
            <person name="Pallen M.J."/>
        </authorList>
    </citation>
    <scope>NUCLEOTIDE SEQUENCE</scope>
    <source>
        <strain evidence="8">ChiGjej4B4-7305</strain>
    </source>
</reference>
<dbReference type="Pfam" id="PF02222">
    <property type="entry name" value="ATP-grasp"/>
    <property type="match status" value="1"/>
</dbReference>
<dbReference type="Gene3D" id="3.30.470.20">
    <property type="entry name" value="ATP-grasp fold, B domain"/>
    <property type="match status" value="1"/>
</dbReference>
<dbReference type="SUPFAM" id="SSF51246">
    <property type="entry name" value="Rudiment single hybrid motif"/>
    <property type="match status" value="1"/>
</dbReference>
<feature type="binding site" evidence="5">
    <location>
        <begin position="179"/>
        <end position="182"/>
    </location>
    <ligand>
        <name>ATP</name>
        <dbReference type="ChEBI" id="CHEBI:30616"/>
    </ligand>
</feature>
<evidence type="ECO:0000313" key="9">
    <source>
        <dbReference type="Proteomes" id="UP000824037"/>
    </source>
</evidence>
<dbReference type="EMBL" id="DXBY01000058">
    <property type="protein sequence ID" value="HIZ34782.1"/>
    <property type="molecule type" value="Genomic_DNA"/>
</dbReference>
<keyword evidence="1 5" id="KW-0436">Ligase</keyword>
<dbReference type="Gene3D" id="3.40.50.20">
    <property type="match status" value="1"/>
</dbReference>
<comment type="similarity">
    <text evidence="5 6">Belongs to the PurK/PurT family.</text>
</comment>
<evidence type="ECO:0000256" key="5">
    <source>
        <dbReference type="HAMAP-Rule" id="MF_01928"/>
    </source>
</evidence>
<feature type="binding site" evidence="5">
    <location>
        <position position="187"/>
    </location>
    <ligand>
        <name>ATP</name>
        <dbReference type="ChEBI" id="CHEBI:30616"/>
    </ligand>
</feature>
<evidence type="ECO:0000313" key="8">
    <source>
        <dbReference type="EMBL" id="HIZ34782.1"/>
    </source>
</evidence>
<dbReference type="HAMAP" id="MF_01928">
    <property type="entry name" value="PurK"/>
    <property type="match status" value="1"/>
</dbReference>
<dbReference type="InterPro" id="IPR013815">
    <property type="entry name" value="ATP_grasp_subdomain_1"/>
</dbReference>
<name>A0A9D2ECD6_9MICO</name>
<keyword evidence="4 5" id="KW-0067">ATP-binding</keyword>
<comment type="function">
    <text evidence="6">Catalyzes the ATP-dependent conversion of 5-aminoimidazole ribonucleotide (AIR) and HCO(3)- to N5-carboxyaminoimidazole ribonucleotide (N5-CAIR).</text>
</comment>
<dbReference type="GO" id="GO:0005829">
    <property type="term" value="C:cytosol"/>
    <property type="evidence" value="ECO:0007669"/>
    <property type="project" value="TreeGrafter"/>
</dbReference>
<feature type="domain" description="ATP-grasp" evidence="7">
    <location>
        <begin position="106"/>
        <end position="295"/>
    </location>
</feature>
<gene>
    <name evidence="5 6" type="primary">purK</name>
    <name evidence="8" type="ORF">H9815_03300</name>
</gene>
<dbReference type="EC" id="6.3.4.18" evidence="5 6"/>
<keyword evidence="2 5" id="KW-0547">Nucleotide-binding</keyword>
<dbReference type="NCBIfam" id="NF004680">
    <property type="entry name" value="PRK06019.1-6"/>
    <property type="match status" value="1"/>
</dbReference>
<evidence type="ECO:0000256" key="4">
    <source>
        <dbReference type="ARBA" id="ARBA00022840"/>
    </source>
</evidence>
<dbReference type="PANTHER" id="PTHR11609:SF5">
    <property type="entry name" value="PHOSPHORIBOSYLAMINOIMIDAZOLE CARBOXYLASE"/>
    <property type="match status" value="1"/>
</dbReference>
<dbReference type="GO" id="GO:0004638">
    <property type="term" value="F:phosphoribosylaminoimidazole carboxylase activity"/>
    <property type="evidence" value="ECO:0007669"/>
    <property type="project" value="InterPro"/>
</dbReference>
<dbReference type="GO" id="GO:0005524">
    <property type="term" value="F:ATP binding"/>
    <property type="evidence" value="ECO:0007669"/>
    <property type="project" value="UniProtKB-UniRule"/>
</dbReference>
<comment type="subunit">
    <text evidence="5 6">Homodimer.</text>
</comment>
<evidence type="ECO:0000256" key="1">
    <source>
        <dbReference type="ARBA" id="ARBA00022598"/>
    </source>
</evidence>